<evidence type="ECO:0000256" key="1">
    <source>
        <dbReference type="SAM" id="MobiDB-lite"/>
    </source>
</evidence>
<proteinExistence type="predicted"/>
<name>A0ABD1Q8F7_9LAMI</name>
<accession>A0ABD1Q8F7</accession>
<feature type="compositionally biased region" description="Basic and acidic residues" evidence="1">
    <location>
        <begin position="132"/>
        <end position="159"/>
    </location>
</feature>
<evidence type="ECO:0000313" key="3">
    <source>
        <dbReference type="Proteomes" id="UP001604336"/>
    </source>
</evidence>
<feature type="region of interest" description="Disordered" evidence="1">
    <location>
        <begin position="1"/>
        <end position="30"/>
    </location>
</feature>
<feature type="region of interest" description="Disordered" evidence="1">
    <location>
        <begin position="120"/>
        <end position="171"/>
    </location>
</feature>
<evidence type="ECO:0000313" key="2">
    <source>
        <dbReference type="EMBL" id="KAL2472124.1"/>
    </source>
</evidence>
<organism evidence="2 3">
    <name type="scientific">Abeliophyllum distichum</name>
    <dbReference type="NCBI Taxonomy" id="126358"/>
    <lineage>
        <taxon>Eukaryota</taxon>
        <taxon>Viridiplantae</taxon>
        <taxon>Streptophyta</taxon>
        <taxon>Embryophyta</taxon>
        <taxon>Tracheophyta</taxon>
        <taxon>Spermatophyta</taxon>
        <taxon>Magnoliopsida</taxon>
        <taxon>eudicotyledons</taxon>
        <taxon>Gunneridae</taxon>
        <taxon>Pentapetalae</taxon>
        <taxon>asterids</taxon>
        <taxon>lamiids</taxon>
        <taxon>Lamiales</taxon>
        <taxon>Oleaceae</taxon>
        <taxon>Forsythieae</taxon>
        <taxon>Abeliophyllum</taxon>
    </lineage>
</organism>
<keyword evidence="3" id="KW-1185">Reference proteome</keyword>
<dbReference type="Proteomes" id="UP001604336">
    <property type="component" value="Unassembled WGS sequence"/>
</dbReference>
<protein>
    <submittedName>
        <fullName evidence="2">Coiled-coil domain-containing protein 16</fullName>
    </submittedName>
</protein>
<sequence length="171" mass="19802">MDLEENVSTRKEKQRKRRRELQNEHKKFASKKTIHKTRIQFLDSVQDISNNVGSSSTLHALKGQKKRSQISCREYYCFKLQKDRMWALLTMTTSQTLIEIWRYASRTAINNLKANAAALNRANNSKPVPPKELPKPDSEHYQELHKKSEPSTALPEHRSSSSLPPDSEKTK</sequence>
<comment type="caution">
    <text evidence="2">The sequence shown here is derived from an EMBL/GenBank/DDBJ whole genome shotgun (WGS) entry which is preliminary data.</text>
</comment>
<reference evidence="3" key="1">
    <citation type="submission" date="2024-07" db="EMBL/GenBank/DDBJ databases">
        <title>Two chromosome-level genome assemblies of Korean endemic species Abeliophyllum distichum and Forsythia ovata (Oleaceae).</title>
        <authorList>
            <person name="Jang H."/>
        </authorList>
    </citation>
    <scope>NUCLEOTIDE SEQUENCE [LARGE SCALE GENOMIC DNA]</scope>
</reference>
<gene>
    <name evidence="2" type="ORF">Adt_40260</name>
</gene>
<dbReference type="EMBL" id="JBFOLK010000012">
    <property type="protein sequence ID" value="KAL2472124.1"/>
    <property type="molecule type" value="Genomic_DNA"/>
</dbReference>
<dbReference type="AlphaFoldDB" id="A0ABD1Q8F7"/>